<evidence type="ECO:0000313" key="3">
    <source>
        <dbReference type="EMBL" id="RBO97480.1"/>
    </source>
</evidence>
<evidence type="ECO:0000259" key="1">
    <source>
        <dbReference type="Pfam" id="PF02625"/>
    </source>
</evidence>
<dbReference type="Pfam" id="PF02625">
    <property type="entry name" value="XdhC_CoxI"/>
    <property type="match status" value="1"/>
</dbReference>
<accession>A0A366E531</accession>
<dbReference type="OrthoDB" id="9815497at2"/>
<organism evidence="3 4">
    <name type="scientific">Pseudochrobactrum asaccharolyticum</name>
    <dbReference type="NCBI Taxonomy" id="354351"/>
    <lineage>
        <taxon>Bacteria</taxon>
        <taxon>Pseudomonadati</taxon>
        <taxon>Pseudomonadota</taxon>
        <taxon>Alphaproteobacteria</taxon>
        <taxon>Hyphomicrobiales</taxon>
        <taxon>Brucellaceae</taxon>
        <taxon>Pseudochrobactrum</taxon>
    </lineage>
</organism>
<dbReference type="AlphaFoldDB" id="A0A366E531"/>
<keyword evidence="4" id="KW-1185">Reference proteome</keyword>
<dbReference type="PANTHER" id="PTHR30388">
    <property type="entry name" value="ALDEHYDE OXIDOREDUCTASE MOLYBDENUM COFACTOR ASSEMBLY PROTEIN"/>
    <property type="match status" value="1"/>
</dbReference>
<dbReference type="InterPro" id="IPR003777">
    <property type="entry name" value="XdhC_CoxI"/>
</dbReference>
<dbReference type="PANTHER" id="PTHR30388:SF4">
    <property type="entry name" value="MOLYBDENUM COFACTOR INSERTION CHAPERONE PAOD"/>
    <property type="match status" value="1"/>
</dbReference>
<dbReference type="Proteomes" id="UP000252893">
    <property type="component" value="Unassembled WGS sequence"/>
</dbReference>
<dbReference type="InterPro" id="IPR052698">
    <property type="entry name" value="MoCofactor_Util/Proc"/>
</dbReference>
<dbReference type="Gene3D" id="3.40.50.720">
    <property type="entry name" value="NAD(P)-binding Rossmann-like Domain"/>
    <property type="match status" value="1"/>
</dbReference>
<dbReference type="EMBL" id="QNRH01000002">
    <property type="protein sequence ID" value="RBO97480.1"/>
    <property type="molecule type" value="Genomic_DNA"/>
</dbReference>
<dbReference type="Pfam" id="PF13478">
    <property type="entry name" value="XdhC_C"/>
    <property type="match status" value="1"/>
</dbReference>
<dbReference type="RefSeq" id="WP_113943487.1">
    <property type="nucleotide sequence ID" value="NZ_JBHEEG010000002.1"/>
</dbReference>
<name>A0A366E531_9HYPH</name>
<sequence length="315" mass="33901">MEKHTANPLHLAQNWFEQGRKLALVTVLSVWGSAPRPAGSHLICDDQGNFEGSVSGGCIEAEVIAQAAEVLATGQARDLSFGISDETAWSAGLSCGGTIRLLIAPYDAAMHDVVTQIVQAQIKRQRITSRTDLTTGQITLIPAPDNARITQLDETGFIQTYRPQPHILVIGAVHIAQALAQMARTTGYDLSIIDPRSGFATAERFPSVTLHEIWPEAFFRTNQPDSFTALVALSHIPHLDDPALSAALNSDCFYIGALGSRKTHAKRLERLTAAGFEAGTLERIHAPIGLAISAQEPAEIAVAILAEIIQAYRQA</sequence>
<gene>
    <name evidence="3" type="ORF">DFR47_102262</name>
</gene>
<evidence type="ECO:0000313" key="4">
    <source>
        <dbReference type="Proteomes" id="UP000252893"/>
    </source>
</evidence>
<feature type="domain" description="XdhC Rossmann" evidence="2">
    <location>
        <begin position="168"/>
        <end position="308"/>
    </location>
</feature>
<dbReference type="InterPro" id="IPR027051">
    <property type="entry name" value="XdhC_Rossmann_dom"/>
</dbReference>
<comment type="caution">
    <text evidence="3">The sequence shown here is derived from an EMBL/GenBank/DDBJ whole genome shotgun (WGS) entry which is preliminary data.</text>
</comment>
<reference evidence="3 4" key="1">
    <citation type="submission" date="2018-06" db="EMBL/GenBank/DDBJ databases">
        <title>Genomic Encyclopedia of Type Strains, Phase IV (KMG-IV): sequencing the most valuable type-strain genomes for metagenomic binning, comparative biology and taxonomic classification.</title>
        <authorList>
            <person name="Goeker M."/>
        </authorList>
    </citation>
    <scope>NUCLEOTIDE SEQUENCE [LARGE SCALE GENOMIC DNA]</scope>
    <source>
        <strain evidence="3 4">DSM 25619</strain>
    </source>
</reference>
<proteinExistence type="predicted"/>
<evidence type="ECO:0000259" key="2">
    <source>
        <dbReference type="Pfam" id="PF13478"/>
    </source>
</evidence>
<protein>
    <submittedName>
        <fullName evidence="3">Xanthine dehydrogenase accessory factor</fullName>
    </submittedName>
</protein>
<feature type="domain" description="XdhC- CoxI" evidence="1">
    <location>
        <begin position="15"/>
        <end position="81"/>
    </location>
</feature>